<dbReference type="Pfam" id="PF06574">
    <property type="entry name" value="FAD_syn"/>
    <property type="match status" value="1"/>
</dbReference>
<dbReference type="EC" id="2.7.1.26" evidence="15"/>
<dbReference type="GO" id="GO:0005524">
    <property type="term" value="F:ATP binding"/>
    <property type="evidence" value="ECO:0007669"/>
    <property type="project" value="UniProtKB-UniRule"/>
</dbReference>
<keyword evidence="18" id="KW-1185">Reference proteome</keyword>
<dbReference type="FunFam" id="3.40.50.620:FF:000021">
    <property type="entry name" value="Riboflavin biosynthesis protein"/>
    <property type="match status" value="1"/>
</dbReference>
<dbReference type="GO" id="GO:0008531">
    <property type="term" value="F:riboflavin kinase activity"/>
    <property type="evidence" value="ECO:0007669"/>
    <property type="project" value="UniProtKB-UniRule"/>
</dbReference>
<dbReference type="PIRSF" id="PIRSF004491">
    <property type="entry name" value="FAD_Synth"/>
    <property type="match status" value="1"/>
</dbReference>
<evidence type="ECO:0000256" key="4">
    <source>
        <dbReference type="ARBA" id="ARBA00022630"/>
    </source>
</evidence>
<feature type="domain" description="Riboflavin kinase" evidence="16">
    <location>
        <begin position="188"/>
        <end position="313"/>
    </location>
</feature>
<evidence type="ECO:0000313" key="18">
    <source>
        <dbReference type="Proteomes" id="UP000818266"/>
    </source>
</evidence>
<evidence type="ECO:0000256" key="14">
    <source>
        <dbReference type="ARBA" id="ARBA00049494"/>
    </source>
</evidence>
<evidence type="ECO:0000256" key="9">
    <source>
        <dbReference type="ARBA" id="ARBA00022777"/>
    </source>
</evidence>
<dbReference type="Proteomes" id="UP000818266">
    <property type="component" value="Unassembled WGS sequence"/>
</dbReference>
<reference evidence="17 18" key="2">
    <citation type="submission" date="2020-03" db="EMBL/GenBank/DDBJ databases">
        <title>Chryseoglobus sp. isolated from a deep-sea seamount.</title>
        <authorList>
            <person name="Zhang D.-C."/>
        </authorList>
    </citation>
    <scope>NUCLEOTIDE SEQUENCE [LARGE SCALE GENOMIC DNA]</scope>
    <source>
        <strain evidence="17 18">KN1116</strain>
    </source>
</reference>
<organism evidence="17 18">
    <name type="scientific">Microcella pacifica</name>
    <dbReference type="NCBI Taxonomy" id="2591847"/>
    <lineage>
        <taxon>Bacteria</taxon>
        <taxon>Bacillati</taxon>
        <taxon>Actinomycetota</taxon>
        <taxon>Actinomycetes</taxon>
        <taxon>Micrococcales</taxon>
        <taxon>Microbacteriaceae</taxon>
        <taxon>Microcella</taxon>
    </lineage>
</organism>
<proteinExistence type="inferred from homology"/>
<dbReference type="InterPro" id="IPR014729">
    <property type="entry name" value="Rossmann-like_a/b/a_fold"/>
</dbReference>
<evidence type="ECO:0000256" key="8">
    <source>
        <dbReference type="ARBA" id="ARBA00022741"/>
    </source>
</evidence>
<dbReference type="SUPFAM" id="SSF52374">
    <property type="entry name" value="Nucleotidylyl transferase"/>
    <property type="match status" value="1"/>
</dbReference>
<dbReference type="FunFam" id="2.40.30.30:FF:000003">
    <property type="entry name" value="Riboflavin biosynthesis protein"/>
    <property type="match status" value="1"/>
</dbReference>
<comment type="pathway">
    <text evidence="3 15">Cofactor biosynthesis; FMN biosynthesis; FMN from riboflavin (ATP route): step 1/1.</text>
</comment>
<keyword evidence="6 15" id="KW-0808">Transferase</keyword>
<dbReference type="NCBIfam" id="TIGR00083">
    <property type="entry name" value="ribF"/>
    <property type="match status" value="1"/>
</dbReference>
<comment type="similarity">
    <text evidence="15">Belongs to the ribF family.</text>
</comment>
<dbReference type="GO" id="GO:0009231">
    <property type="term" value="P:riboflavin biosynthetic process"/>
    <property type="evidence" value="ECO:0007669"/>
    <property type="project" value="InterPro"/>
</dbReference>
<keyword evidence="11 15" id="KW-0067">ATP-binding</keyword>
<keyword evidence="8 15" id="KW-0547">Nucleotide-binding</keyword>
<dbReference type="CDD" id="cd02064">
    <property type="entry name" value="FAD_synthetase_N"/>
    <property type="match status" value="1"/>
</dbReference>
<evidence type="ECO:0000256" key="1">
    <source>
        <dbReference type="ARBA" id="ARBA00002121"/>
    </source>
</evidence>
<keyword evidence="5 15" id="KW-0288">FMN</keyword>
<comment type="catalytic activity">
    <reaction evidence="14 15">
        <text>FMN + ATP + H(+) = FAD + diphosphate</text>
        <dbReference type="Rhea" id="RHEA:17237"/>
        <dbReference type="ChEBI" id="CHEBI:15378"/>
        <dbReference type="ChEBI" id="CHEBI:30616"/>
        <dbReference type="ChEBI" id="CHEBI:33019"/>
        <dbReference type="ChEBI" id="CHEBI:57692"/>
        <dbReference type="ChEBI" id="CHEBI:58210"/>
        <dbReference type="EC" id="2.7.7.2"/>
    </reaction>
</comment>
<comment type="caution">
    <text evidence="17">The sequence shown here is derived from an EMBL/GenBank/DDBJ whole genome shotgun (WGS) entry which is preliminary data.</text>
</comment>
<dbReference type="InterPro" id="IPR023465">
    <property type="entry name" value="Riboflavin_kinase_dom_sf"/>
</dbReference>
<dbReference type="RefSeq" id="WP_152583060.1">
    <property type="nucleotide sequence ID" value="NZ_JAVJPO010000026.1"/>
</dbReference>
<evidence type="ECO:0000256" key="10">
    <source>
        <dbReference type="ARBA" id="ARBA00022827"/>
    </source>
</evidence>
<dbReference type="InterPro" id="IPR015864">
    <property type="entry name" value="FAD_synthase"/>
</dbReference>
<keyword evidence="7 15" id="KW-0548">Nucleotidyltransferase</keyword>
<evidence type="ECO:0000256" key="12">
    <source>
        <dbReference type="ARBA" id="ARBA00023268"/>
    </source>
</evidence>
<evidence type="ECO:0000256" key="13">
    <source>
        <dbReference type="ARBA" id="ARBA00047880"/>
    </source>
</evidence>
<dbReference type="SUPFAM" id="SSF82114">
    <property type="entry name" value="Riboflavin kinase-like"/>
    <property type="match status" value="1"/>
</dbReference>
<dbReference type="AlphaFoldDB" id="A0A9E5MJU9"/>
<protein>
    <recommendedName>
        <fullName evidence="15">Riboflavin biosynthesis protein</fullName>
    </recommendedName>
    <domain>
        <recommendedName>
            <fullName evidence="15">Riboflavin kinase</fullName>
            <ecNumber evidence="15">2.7.1.26</ecNumber>
        </recommendedName>
        <alternativeName>
            <fullName evidence="15">Flavokinase</fullName>
        </alternativeName>
    </domain>
    <domain>
        <recommendedName>
            <fullName evidence="15">FMN adenylyltransferase</fullName>
            <ecNumber evidence="15">2.7.7.2</ecNumber>
        </recommendedName>
        <alternativeName>
            <fullName evidence="15">FAD pyrophosphorylase</fullName>
        </alternativeName>
        <alternativeName>
            <fullName evidence="15">FAD synthase</fullName>
        </alternativeName>
    </domain>
</protein>
<evidence type="ECO:0000256" key="2">
    <source>
        <dbReference type="ARBA" id="ARBA00004726"/>
    </source>
</evidence>
<reference evidence="17 18" key="1">
    <citation type="submission" date="2019-06" db="EMBL/GenBank/DDBJ databases">
        <authorList>
            <person name="De-Chao Zhang Q."/>
        </authorList>
    </citation>
    <scope>NUCLEOTIDE SEQUENCE [LARGE SCALE GENOMIC DNA]</scope>
    <source>
        <strain evidence="17 18">KN1116</strain>
    </source>
</reference>
<accession>A0A9E5MJU9</accession>
<comment type="pathway">
    <text evidence="2 15">Cofactor biosynthesis; FAD biosynthesis; FAD from FMN: step 1/1.</text>
</comment>
<dbReference type="SMART" id="SM00904">
    <property type="entry name" value="Flavokinase"/>
    <property type="match status" value="1"/>
</dbReference>
<dbReference type="GO" id="GO:0003919">
    <property type="term" value="F:FMN adenylyltransferase activity"/>
    <property type="evidence" value="ECO:0007669"/>
    <property type="project" value="UniProtKB-UniRule"/>
</dbReference>
<dbReference type="PANTHER" id="PTHR22749:SF6">
    <property type="entry name" value="RIBOFLAVIN KINASE"/>
    <property type="match status" value="1"/>
</dbReference>
<sequence>MSRSAQGHVARGLDALPQPTVPSIVTIGKFDGVHRGHRAVLDSLRDAAADRRTVVVTFDRHPLAVLRPESAPTPLLSVDQKTEALLAAGVDLVVVLDFTPEFAALSPEQFVQRVLVGGLGATEVLVGADFRYGARGAGTVETLRQAGERDGFTVSLVDDVCEADGRRVSSTGIRAALEAGHVAEAAEALGRAPRIRSLVVPGHQRGRDLGYPTANLAPGAEGYIPADGVYACWLRVDGERYGAAVSIGNNPTFGDVLEKTVEAHAIDVTLDLYGSIVELEFVEYIRPMRKFESGDALAVQMGLDELRIREVLGLAAEPA</sequence>
<dbReference type="GO" id="GO:0006747">
    <property type="term" value="P:FAD biosynthetic process"/>
    <property type="evidence" value="ECO:0007669"/>
    <property type="project" value="UniProtKB-UniRule"/>
</dbReference>
<keyword evidence="10 15" id="KW-0274">FAD</keyword>
<evidence type="ECO:0000256" key="7">
    <source>
        <dbReference type="ARBA" id="ARBA00022695"/>
    </source>
</evidence>
<dbReference type="PANTHER" id="PTHR22749">
    <property type="entry name" value="RIBOFLAVIN KINASE/FMN ADENYLYLTRANSFERASE"/>
    <property type="match status" value="1"/>
</dbReference>
<evidence type="ECO:0000256" key="15">
    <source>
        <dbReference type="PIRNR" id="PIRNR004491"/>
    </source>
</evidence>
<evidence type="ECO:0000256" key="6">
    <source>
        <dbReference type="ARBA" id="ARBA00022679"/>
    </source>
</evidence>
<evidence type="ECO:0000256" key="3">
    <source>
        <dbReference type="ARBA" id="ARBA00005201"/>
    </source>
</evidence>
<comment type="function">
    <text evidence="1">Catalyzes the phosphorylation of riboflavin to FMN followed by the adenylation of FMN to FAD.</text>
</comment>
<dbReference type="EC" id="2.7.7.2" evidence="15"/>
<evidence type="ECO:0000256" key="5">
    <source>
        <dbReference type="ARBA" id="ARBA00022643"/>
    </source>
</evidence>
<name>A0A9E5MJU9_9MICO</name>
<dbReference type="Gene3D" id="2.40.30.30">
    <property type="entry name" value="Riboflavin kinase-like"/>
    <property type="match status" value="1"/>
</dbReference>
<comment type="catalytic activity">
    <reaction evidence="13 15">
        <text>riboflavin + ATP = FMN + ADP + H(+)</text>
        <dbReference type="Rhea" id="RHEA:14357"/>
        <dbReference type="ChEBI" id="CHEBI:15378"/>
        <dbReference type="ChEBI" id="CHEBI:30616"/>
        <dbReference type="ChEBI" id="CHEBI:57986"/>
        <dbReference type="ChEBI" id="CHEBI:58210"/>
        <dbReference type="ChEBI" id="CHEBI:456216"/>
        <dbReference type="EC" id="2.7.1.26"/>
    </reaction>
</comment>
<dbReference type="InterPro" id="IPR002606">
    <property type="entry name" value="Riboflavin_kinase_bac"/>
</dbReference>
<evidence type="ECO:0000256" key="11">
    <source>
        <dbReference type="ARBA" id="ARBA00022840"/>
    </source>
</evidence>
<dbReference type="InterPro" id="IPR023468">
    <property type="entry name" value="Riboflavin_kinase"/>
</dbReference>
<evidence type="ECO:0000259" key="16">
    <source>
        <dbReference type="SMART" id="SM00904"/>
    </source>
</evidence>
<dbReference type="InterPro" id="IPR015865">
    <property type="entry name" value="Riboflavin_kinase_bac/euk"/>
</dbReference>
<dbReference type="Gene3D" id="3.40.50.620">
    <property type="entry name" value="HUPs"/>
    <property type="match status" value="1"/>
</dbReference>
<evidence type="ECO:0000313" key="17">
    <source>
        <dbReference type="EMBL" id="NHF62329.1"/>
    </source>
</evidence>
<dbReference type="GO" id="GO:0009398">
    <property type="term" value="P:FMN biosynthetic process"/>
    <property type="evidence" value="ECO:0007669"/>
    <property type="project" value="UniProtKB-UniRule"/>
</dbReference>
<keyword evidence="12" id="KW-0511">Multifunctional enzyme</keyword>
<dbReference type="NCBIfam" id="NF004160">
    <property type="entry name" value="PRK05627.1-3"/>
    <property type="match status" value="1"/>
</dbReference>
<keyword evidence="9 15" id="KW-0418">Kinase</keyword>
<dbReference type="EMBL" id="VIKT02000004">
    <property type="protein sequence ID" value="NHF62329.1"/>
    <property type="molecule type" value="Genomic_DNA"/>
</dbReference>
<keyword evidence="4 15" id="KW-0285">Flavoprotein</keyword>
<dbReference type="OrthoDB" id="9803667at2"/>
<dbReference type="Pfam" id="PF01687">
    <property type="entry name" value="Flavokinase"/>
    <property type="match status" value="1"/>
</dbReference>
<gene>
    <name evidence="17" type="ORF">FK219_003575</name>
</gene>